<proteinExistence type="inferred from homology"/>
<dbReference type="Pfam" id="PF10165">
    <property type="entry name" value="Ric8"/>
    <property type="match status" value="1"/>
</dbReference>
<dbReference type="GeneID" id="102364777"/>
<dbReference type="Ensembl" id="ENSLACT00000020067.2">
    <property type="protein sequence ID" value="ENSLACP00000019929.2"/>
    <property type="gene ID" value="ENSLACG00000017518.2"/>
</dbReference>
<dbReference type="GO" id="GO:0005886">
    <property type="term" value="C:plasma membrane"/>
    <property type="evidence" value="ECO:0007669"/>
    <property type="project" value="TreeGrafter"/>
</dbReference>
<evidence type="ECO:0000256" key="6">
    <source>
        <dbReference type="RuleBase" id="RU369048"/>
    </source>
</evidence>
<evidence type="ECO:0000313" key="8">
    <source>
        <dbReference type="Proteomes" id="UP000008672"/>
    </source>
</evidence>
<dbReference type="RefSeq" id="XP_005990896.1">
    <property type="nucleotide sequence ID" value="XM_005990834.3"/>
</dbReference>
<evidence type="ECO:0000313" key="7">
    <source>
        <dbReference type="Ensembl" id="ENSLACP00000019929.2"/>
    </source>
</evidence>
<dbReference type="InterPro" id="IPR019318">
    <property type="entry name" value="Gua_nucleotide_exch_fac_Ric8"/>
</dbReference>
<evidence type="ECO:0000256" key="2">
    <source>
        <dbReference type="ARBA" id="ARBA00009049"/>
    </source>
</evidence>
<dbReference type="EMBL" id="AFYH01029760">
    <property type="status" value="NOT_ANNOTATED_CDS"/>
    <property type="molecule type" value="Genomic_DNA"/>
</dbReference>
<dbReference type="OrthoDB" id="5585685at2759"/>
<keyword evidence="4 6" id="KW-0344">Guanine-nucleotide releasing factor</keyword>
<organism evidence="7 8">
    <name type="scientific">Latimeria chalumnae</name>
    <name type="common">Coelacanth</name>
    <dbReference type="NCBI Taxonomy" id="7897"/>
    <lineage>
        <taxon>Eukaryota</taxon>
        <taxon>Metazoa</taxon>
        <taxon>Chordata</taxon>
        <taxon>Craniata</taxon>
        <taxon>Vertebrata</taxon>
        <taxon>Euteleostomi</taxon>
        <taxon>Coelacanthiformes</taxon>
        <taxon>Coelacanthidae</taxon>
        <taxon>Latimeria</taxon>
    </lineage>
</organism>
<sequence>MELDPILAIMERGEKEEIEKALRDYSTENSRTFKFTPNSEKKREKLCEEILKILKTDITVSCKVTCLETLRILSRDKAVLAPVTTRHGMLVLVRLALLEYTGIPLQELLDVPVIVEAVKCLCNIVFHSEAAQQISVELKLVDQLCERLKLHKDQNLIHEIKFFDLRLLFLFSALRADIRAQLCHELHGLELLIEVLERTLSLKWLDRYEVATDPNGPLLPLQETDRVSEVLKAIFNVTLDSHQDLKKEDAHQFRYITAILRYCLMIKSQTEDKTEELHSHSINLLSNVPASCLDVMMSTKFQTGSIEYNGKNMDTIQVLLEFMEKRIDKGSCLKEGLTPVLSLMTEGSRVHSDMRKYIKAKILPPLKDVKNRPEVGTMVRNKLVRLMTHVDLGVKQTAAEFLFVLCKEKVDSLLKYTGYGNAAGLLVARGLLAGGRGEGQYSEDEDSDTEEYKSAKPFINPITGHIEEPMPNPFDEMTEEQKEYEAMKLANMFEKLSKEQIIKPMGVKPDGTIAPLEETVHQYKTSDQCSDTDSD</sequence>
<dbReference type="InterPro" id="IPR016024">
    <property type="entry name" value="ARM-type_fold"/>
</dbReference>
<accession>H3BDF8</accession>
<dbReference type="EMBL" id="AFYH01029759">
    <property type="status" value="NOT_ANNOTATED_CDS"/>
    <property type="molecule type" value="Genomic_DNA"/>
</dbReference>
<dbReference type="GO" id="GO:0001965">
    <property type="term" value="F:G-protein alpha-subunit binding"/>
    <property type="evidence" value="ECO:0007669"/>
    <property type="project" value="UniProtKB-UniRule"/>
</dbReference>
<dbReference type="Proteomes" id="UP000008672">
    <property type="component" value="Unassembled WGS sequence"/>
</dbReference>
<dbReference type="eggNOG" id="KOG4464">
    <property type="taxonomic scope" value="Eukaryota"/>
</dbReference>
<keyword evidence="8" id="KW-1185">Reference proteome</keyword>
<comment type="function">
    <text evidence="6">Chaperone that specifically binds and folds nascent G alpha proteins prior to G protein heterotrimer formation. Also acts as a guanine nucleotide exchange factor (GEF) for G alpha proteins by stimulating exchange of bound GDP for free GTP.</text>
</comment>
<dbReference type="GeneTree" id="ENSGT00390000014700"/>
<dbReference type="Bgee" id="ENSLACG00000017518">
    <property type="expression patterns" value="Expressed in muscle tissue and 4 other cell types or tissues"/>
</dbReference>
<comment type="similarity">
    <text evidence="2 6">Belongs to the synembryn family.</text>
</comment>
<keyword evidence="3 6" id="KW-0963">Cytoplasm</keyword>
<keyword evidence="5" id="KW-0143">Chaperone</keyword>
<comment type="subcellular location">
    <subcellularLocation>
        <location evidence="1">Cytoplasm</location>
        <location evidence="1">Cell cortex</location>
    </subcellularLocation>
</comment>
<dbReference type="PANTHER" id="PTHR12425:SF2">
    <property type="entry name" value="SYNEMBRYN-B"/>
    <property type="match status" value="1"/>
</dbReference>
<dbReference type="EMBL" id="AFYH01029764">
    <property type="status" value="NOT_ANNOTATED_CDS"/>
    <property type="molecule type" value="Genomic_DNA"/>
</dbReference>
<dbReference type="InParanoid" id="H3BDF8"/>
<dbReference type="PRINTS" id="PR01802">
    <property type="entry name" value="SYNEMBRYN"/>
</dbReference>
<dbReference type="SUPFAM" id="SSF48371">
    <property type="entry name" value="ARM repeat"/>
    <property type="match status" value="1"/>
</dbReference>
<gene>
    <name evidence="7" type="primary">RIC8B</name>
</gene>
<dbReference type="FunFam" id="1.25.10.10:FF:000447">
    <property type="entry name" value="RIC8 guanine nucleotide exchange factor A"/>
    <property type="match status" value="1"/>
</dbReference>
<dbReference type="STRING" id="7897.ENSLACP00000019929"/>
<protein>
    <recommendedName>
        <fullName evidence="6">Synembryn</fullName>
    </recommendedName>
    <alternativeName>
        <fullName evidence="6">Protein Ric-8</fullName>
    </alternativeName>
</protein>
<dbReference type="Gene3D" id="1.25.10.10">
    <property type="entry name" value="Leucine-rich Repeat Variant"/>
    <property type="match status" value="1"/>
</dbReference>
<dbReference type="AlphaFoldDB" id="H3BDF8"/>
<dbReference type="GO" id="GO:0005085">
    <property type="term" value="F:guanyl-nucleotide exchange factor activity"/>
    <property type="evidence" value="ECO:0007669"/>
    <property type="project" value="UniProtKB-UniRule"/>
</dbReference>
<dbReference type="EMBL" id="AFYH01029758">
    <property type="status" value="NOT_ANNOTATED_CDS"/>
    <property type="molecule type" value="Genomic_DNA"/>
</dbReference>
<reference evidence="8" key="1">
    <citation type="submission" date="2011-08" db="EMBL/GenBank/DDBJ databases">
        <title>The draft genome of Latimeria chalumnae.</title>
        <authorList>
            <person name="Di Palma F."/>
            <person name="Alfoldi J."/>
            <person name="Johnson J."/>
            <person name="Berlin A."/>
            <person name="Gnerre S."/>
            <person name="Jaffe D."/>
            <person name="MacCallum I."/>
            <person name="Young S."/>
            <person name="Walker B.J."/>
            <person name="Lander E."/>
            <person name="Lindblad-Toh K."/>
        </authorList>
    </citation>
    <scope>NUCLEOTIDE SEQUENCE [LARGE SCALE GENOMIC DNA]</scope>
    <source>
        <strain evidence="8">Wild caught</strain>
    </source>
</reference>
<dbReference type="PANTHER" id="PTHR12425">
    <property type="entry name" value="SYNEMBRYN"/>
    <property type="match status" value="1"/>
</dbReference>
<name>H3BDF8_LATCH</name>
<dbReference type="GO" id="GO:0005938">
    <property type="term" value="C:cell cortex"/>
    <property type="evidence" value="ECO:0007669"/>
    <property type="project" value="UniProtKB-SubCell"/>
</dbReference>
<dbReference type="InterPro" id="IPR011989">
    <property type="entry name" value="ARM-like"/>
</dbReference>
<dbReference type="OMA" id="ETLCDPP"/>
<dbReference type="CTD" id="55188"/>
<dbReference type="EMBL" id="AFYH01029761">
    <property type="status" value="NOT_ANNOTATED_CDS"/>
    <property type="molecule type" value="Genomic_DNA"/>
</dbReference>
<comment type="subunit">
    <text evidence="6">Interacts with some GDP-bound G alpha proteins. Does not interact with G-alpha proteins when they are in complex with subunits beta and gamma.</text>
</comment>
<dbReference type="HOGENOM" id="CLU_018602_1_0_1"/>
<evidence type="ECO:0000256" key="1">
    <source>
        <dbReference type="ARBA" id="ARBA00004544"/>
    </source>
</evidence>
<dbReference type="InterPro" id="IPR008376">
    <property type="entry name" value="Chaperone_Ric-8_A/B"/>
</dbReference>
<dbReference type="EMBL" id="AFYH01029762">
    <property type="status" value="NOT_ANNOTATED_CDS"/>
    <property type="molecule type" value="Genomic_DNA"/>
</dbReference>
<evidence type="ECO:0000256" key="5">
    <source>
        <dbReference type="ARBA" id="ARBA00023186"/>
    </source>
</evidence>
<evidence type="ECO:0000256" key="3">
    <source>
        <dbReference type="ARBA" id="ARBA00022490"/>
    </source>
</evidence>
<dbReference type="GO" id="GO:0007186">
    <property type="term" value="P:G protein-coupled receptor signaling pathway"/>
    <property type="evidence" value="ECO:0007669"/>
    <property type="project" value="TreeGrafter"/>
</dbReference>
<dbReference type="KEGG" id="lcm:102364777"/>
<dbReference type="FunCoup" id="H3BDF8">
    <property type="interactions" value="1935"/>
</dbReference>
<evidence type="ECO:0000256" key="4">
    <source>
        <dbReference type="ARBA" id="ARBA00022658"/>
    </source>
</evidence>
<reference evidence="7" key="2">
    <citation type="submission" date="2025-08" db="UniProtKB">
        <authorList>
            <consortium name="Ensembl"/>
        </authorList>
    </citation>
    <scope>IDENTIFICATION</scope>
</reference>
<reference evidence="7" key="3">
    <citation type="submission" date="2025-09" db="UniProtKB">
        <authorList>
            <consortium name="Ensembl"/>
        </authorList>
    </citation>
    <scope>IDENTIFICATION</scope>
</reference>
<dbReference type="EMBL" id="AFYH01029763">
    <property type="status" value="NOT_ANNOTATED_CDS"/>
    <property type="molecule type" value="Genomic_DNA"/>
</dbReference>